<name>A0ABQ6ZEM3_9GAMM</name>
<dbReference type="Proteomes" id="UP000781710">
    <property type="component" value="Unassembled WGS sequence"/>
</dbReference>
<proteinExistence type="predicted"/>
<dbReference type="Pfam" id="PF11086">
    <property type="entry name" value="DUF2878"/>
    <property type="match status" value="1"/>
</dbReference>
<keyword evidence="1" id="KW-0812">Transmembrane</keyword>
<evidence type="ECO:0000256" key="1">
    <source>
        <dbReference type="SAM" id="Phobius"/>
    </source>
</evidence>
<comment type="caution">
    <text evidence="2">The sequence shown here is derived from an EMBL/GenBank/DDBJ whole genome shotgun (WGS) entry which is preliminary data.</text>
</comment>
<organism evidence="2 3">
    <name type="scientific">Pseudoxanthomonas japonensis</name>
    <dbReference type="NCBI Taxonomy" id="69284"/>
    <lineage>
        <taxon>Bacteria</taxon>
        <taxon>Pseudomonadati</taxon>
        <taxon>Pseudomonadota</taxon>
        <taxon>Gammaproteobacteria</taxon>
        <taxon>Lysobacterales</taxon>
        <taxon>Lysobacteraceae</taxon>
        <taxon>Pseudoxanthomonas</taxon>
    </lineage>
</organism>
<dbReference type="RefSeq" id="WP_162338624.1">
    <property type="nucleotide sequence ID" value="NZ_JBHSRQ010000004.1"/>
</dbReference>
<feature type="transmembrane region" description="Helical" evidence="1">
    <location>
        <begin position="31"/>
        <end position="49"/>
    </location>
</feature>
<keyword evidence="1" id="KW-1133">Transmembrane helix</keyword>
<evidence type="ECO:0000313" key="3">
    <source>
        <dbReference type="Proteomes" id="UP000781710"/>
    </source>
</evidence>
<gene>
    <name evidence="2" type="ORF">CSC78_14730</name>
</gene>
<feature type="transmembrane region" description="Helical" evidence="1">
    <location>
        <begin position="7"/>
        <end position="25"/>
    </location>
</feature>
<accession>A0ABQ6ZEM3</accession>
<feature type="transmembrane region" description="Helical" evidence="1">
    <location>
        <begin position="61"/>
        <end position="81"/>
    </location>
</feature>
<keyword evidence="3" id="KW-1185">Reference proteome</keyword>
<evidence type="ECO:0000313" key="2">
    <source>
        <dbReference type="EMBL" id="KAF1723839.1"/>
    </source>
</evidence>
<protein>
    <recommendedName>
        <fullName evidence="4">DUF2878 domain-containing protein</fullName>
    </recommendedName>
</protein>
<reference evidence="2 3" key="1">
    <citation type="submission" date="2017-10" db="EMBL/GenBank/DDBJ databases">
        <title>Whole genome sequencing of members of genus Pseudoxanthomonas.</title>
        <authorList>
            <person name="Kumar S."/>
            <person name="Bansal K."/>
            <person name="Kaur A."/>
            <person name="Patil P."/>
            <person name="Sharma S."/>
            <person name="Patil P.B."/>
        </authorList>
    </citation>
    <scope>NUCLEOTIDE SEQUENCE [LARGE SCALE GENOMIC DNA]</scope>
    <source>
        <strain evidence="2 3">DSM 17109</strain>
    </source>
</reference>
<feature type="transmembrane region" description="Helical" evidence="1">
    <location>
        <begin position="117"/>
        <end position="139"/>
    </location>
</feature>
<feature type="transmembrane region" description="Helical" evidence="1">
    <location>
        <begin position="93"/>
        <end position="110"/>
    </location>
</feature>
<feature type="transmembrane region" description="Helical" evidence="1">
    <location>
        <begin position="151"/>
        <end position="170"/>
    </location>
</feature>
<evidence type="ECO:0008006" key="4">
    <source>
        <dbReference type="Google" id="ProtNLM"/>
    </source>
</evidence>
<sequence length="180" mass="19366">MRPESKRLLFNLLGNQVVWFIAVIAAGRGHAWPGMLAAAVFVCLHLWSVARPADEVRLVMLALLCGLVIDGVASAQGWVVYRAATFGGSLAPPWILALWASLAVTLNTGMRALQSRLWAGVLLGGIGGPLAYLAAARGWQAAEFAMPAWRGWTWLATAWALALPTLLWAARRLAARTAVR</sequence>
<keyword evidence="1" id="KW-0472">Membrane</keyword>
<dbReference type="InterPro" id="IPR021306">
    <property type="entry name" value="DUF2878"/>
</dbReference>
<dbReference type="EMBL" id="PDWW01000023">
    <property type="protein sequence ID" value="KAF1723839.1"/>
    <property type="molecule type" value="Genomic_DNA"/>
</dbReference>